<keyword evidence="1" id="KW-0805">Transcription regulation</keyword>
<dbReference type="GO" id="GO:0006355">
    <property type="term" value="P:regulation of DNA-templated transcription"/>
    <property type="evidence" value="ECO:0007669"/>
    <property type="project" value="InterPro"/>
</dbReference>
<proteinExistence type="predicted"/>
<evidence type="ECO:0000313" key="5">
    <source>
        <dbReference type="EMBL" id="GAG31846.1"/>
    </source>
</evidence>
<dbReference type="EMBL" id="BARS01046687">
    <property type="protein sequence ID" value="GAG31846.1"/>
    <property type="molecule type" value="Genomic_DNA"/>
</dbReference>
<evidence type="ECO:0000256" key="1">
    <source>
        <dbReference type="ARBA" id="ARBA00023015"/>
    </source>
</evidence>
<protein>
    <recommendedName>
        <fullName evidence="4">HTH luxR-type domain-containing protein</fullName>
    </recommendedName>
</protein>
<name>X0Y4S3_9ZZZZ</name>
<comment type="caution">
    <text evidence="5">The sequence shown here is derived from an EMBL/GenBank/DDBJ whole genome shotgun (WGS) entry which is preliminary data.</text>
</comment>
<dbReference type="InterPro" id="IPR036388">
    <property type="entry name" value="WH-like_DNA-bd_sf"/>
</dbReference>
<evidence type="ECO:0000259" key="4">
    <source>
        <dbReference type="PROSITE" id="PS50043"/>
    </source>
</evidence>
<dbReference type="SUPFAM" id="SSF46894">
    <property type="entry name" value="C-terminal effector domain of the bipartite response regulators"/>
    <property type="match status" value="1"/>
</dbReference>
<dbReference type="PROSITE" id="PS50043">
    <property type="entry name" value="HTH_LUXR_2"/>
    <property type="match status" value="1"/>
</dbReference>
<dbReference type="Gene3D" id="1.10.10.10">
    <property type="entry name" value="Winged helix-like DNA-binding domain superfamily/Winged helix DNA-binding domain"/>
    <property type="match status" value="1"/>
</dbReference>
<dbReference type="PANTHER" id="PTHR44688:SF16">
    <property type="entry name" value="DNA-BINDING TRANSCRIPTIONAL ACTIVATOR DEVR_DOSR"/>
    <property type="match status" value="1"/>
</dbReference>
<dbReference type="CDD" id="cd06170">
    <property type="entry name" value="LuxR_C_like"/>
    <property type="match status" value="1"/>
</dbReference>
<dbReference type="InterPro" id="IPR016032">
    <property type="entry name" value="Sig_transdc_resp-reg_C-effctor"/>
</dbReference>
<accession>X0Y4S3</accession>
<dbReference type="SMART" id="SM00421">
    <property type="entry name" value="HTH_LUXR"/>
    <property type="match status" value="1"/>
</dbReference>
<dbReference type="Pfam" id="PF00196">
    <property type="entry name" value="GerE"/>
    <property type="match status" value="1"/>
</dbReference>
<dbReference type="PROSITE" id="PS00622">
    <property type="entry name" value="HTH_LUXR_1"/>
    <property type="match status" value="1"/>
</dbReference>
<dbReference type="GO" id="GO:0003677">
    <property type="term" value="F:DNA binding"/>
    <property type="evidence" value="ECO:0007669"/>
    <property type="project" value="UniProtKB-KW"/>
</dbReference>
<feature type="domain" description="HTH luxR-type" evidence="4">
    <location>
        <begin position="2"/>
        <end position="67"/>
    </location>
</feature>
<dbReference type="PRINTS" id="PR00038">
    <property type="entry name" value="HTHLUXR"/>
</dbReference>
<sequence>IERSPHESLSDREYQVLCMIGSGKTVKQIADELMLGAKTISTYRQRILEKMKMSSNAELIRYTILNRLVD</sequence>
<dbReference type="PANTHER" id="PTHR44688">
    <property type="entry name" value="DNA-BINDING TRANSCRIPTIONAL ACTIVATOR DEVR_DOSR"/>
    <property type="match status" value="1"/>
</dbReference>
<dbReference type="InterPro" id="IPR000792">
    <property type="entry name" value="Tscrpt_reg_LuxR_C"/>
</dbReference>
<reference evidence="5" key="1">
    <citation type="journal article" date="2014" name="Front. Microbiol.">
        <title>High frequency of phylogenetically diverse reductive dehalogenase-homologous genes in deep subseafloor sedimentary metagenomes.</title>
        <authorList>
            <person name="Kawai M."/>
            <person name="Futagami T."/>
            <person name="Toyoda A."/>
            <person name="Takaki Y."/>
            <person name="Nishi S."/>
            <person name="Hori S."/>
            <person name="Arai W."/>
            <person name="Tsubouchi T."/>
            <person name="Morono Y."/>
            <person name="Uchiyama I."/>
            <person name="Ito T."/>
            <person name="Fujiyama A."/>
            <person name="Inagaki F."/>
            <person name="Takami H."/>
        </authorList>
    </citation>
    <scope>NUCLEOTIDE SEQUENCE</scope>
    <source>
        <strain evidence="5">Expedition CK06-06</strain>
    </source>
</reference>
<evidence type="ECO:0000256" key="3">
    <source>
        <dbReference type="ARBA" id="ARBA00023163"/>
    </source>
</evidence>
<keyword evidence="3" id="KW-0804">Transcription</keyword>
<organism evidence="5">
    <name type="scientific">marine sediment metagenome</name>
    <dbReference type="NCBI Taxonomy" id="412755"/>
    <lineage>
        <taxon>unclassified sequences</taxon>
        <taxon>metagenomes</taxon>
        <taxon>ecological metagenomes</taxon>
    </lineage>
</organism>
<keyword evidence="2" id="KW-0238">DNA-binding</keyword>
<evidence type="ECO:0000256" key="2">
    <source>
        <dbReference type="ARBA" id="ARBA00023125"/>
    </source>
</evidence>
<feature type="non-terminal residue" evidence="5">
    <location>
        <position position="1"/>
    </location>
</feature>
<gene>
    <name evidence="5" type="ORF">S01H1_70229</name>
</gene>
<dbReference type="AlphaFoldDB" id="X0Y4S3"/>